<keyword evidence="1" id="KW-0732">Signal</keyword>
<name>A0A371BG03_9SPHN</name>
<dbReference type="InterPro" id="IPR016047">
    <property type="entry name" value="M23ase_b-sheet_dom"/>
</dbReference>
<evidence type="ECO:0000259" key="2">
    <source>
        <dbReference type="Pfam" id="PF01551"/>
    </source>
</evidence>
<dbReference type="Gene3D" id="2.70.70.10">
    <property type="entry name" value="Glucose Permease (Domain IIA)"/>
    <property type="match status" value="1"/>
</dbReference>
<sequence>MAGSPTGLGTDMAPEIDWPLDSNRIRRGMINHTFGMVRRNLNGSTRPHQGWDLFAAPGTPCFAVADGYIKLIRTEGDYGNTIVLAFIFEGDELFAAYSHLSHIGVKVGQVVRRGEQIGLTGNTGNAASMRGDDCHLHFELRDVPAPGRGLSNRLSPLHLFGECPLHAPVMRRAA</sequence>
<comment type="caution">
    <text evidence="3">The sequence shown here is derived from an EMBL/GenBank/DDBJ whole genome shotgun (WGS) entry which is preliminary data.</text>
</comment>
<proteinExistence type="predicted"/>
<dbReference type="CDD" id="cd12797">
    <property type="entry name" value="M23_peptidase"/>
    <property type="match status" value="1"/>
</dbReference>
<dbReference type="PANTHER" id="PTHR21666:SF289">
    <property type="entry name" value="L-ALA--D-GLU ENDOPEPTIDASE"/>
    <property type="match status" value="1"/>
</dbReference>
<dbReference type="AlphaFoldDB" id="A0A371BG03"/>
<dbReference type="RefSeq" id="WP_115548001.1">
    <property type="nucleotide sequence ID" value="NZ_QRGP01000001.1"/>
</dbReference>
<dbReference type="SUPFAM" id="SSF51261">
    <property type="entry name" value="Duplicated hybrid motif"/>
    <property type="match status" value="1"/>
</dbReference>
<dbReference type="InterPro" id="IPR050570">
    <property type="entry name" value="Cell_wall_metabolism_enzyme"/>
</dbReference>
<dbReference type="GO" id="GO:0004222">
    <property type="term" value="F:metalloendopeptidase activity"/>
    <property type="evidence" value="ECO:0007669"/>
    <property type="project" value="TreeGrafter"/>
</dbReference>
<dbReference type="InterPro" id="IPR011055">
    <property type="entry name" value="Dup_hybrid_motif"/>
</dbReference>
<reference evidence="4" key="1">
    <citation type="submission" date="2018-08" db="EMBL/GenBank/DDBJ databases">
        <authorList>
            <person name="Kim S.-J."/>
            <person name="Jung G.-Y."/>
        </authorList>
    </citation>
    <scope>NUCLEOTIDE SEQUENCE [LARGE SCALE GENOMIC DNA]</scope>
    <source>
        <strain evidence="4">GY_G</strain>
    </source>
</reference>
<protein>
    <submittedName>
        <fullName evidence="3">M23 family peptidase</fullName>
    </submittedName>
</protein>
<dbReference type="Pfam" id="PF01551">
    <property type="entry name" value="Peptidase_M23"/>
    <property type="match status" value="1"/>
</dbReference>
<evidence type="ECO:0000313" key="3">
    <source>
        <dbReference type="EMBL" id="RDV06448.1"/>
    </source>
</evidence>
<keyword evidence="4" id="KW-1185">Reference proteome</keyword>
<dbReference type="Proteomes" id="UP000263833">
    <property type="component" value="Unassembled WGS sequence"/>
</dbReference>
<organism evidence="3 4">
    <name type="scientific">Sphingorhabdus pulchriflava</name>
    <dbReference type="NCBI Taxonomy" id="2292257"/>
    <lineage>
        <taxon>Bacteria</taxon>
        <taxon>Pseudomonadati</taxon>
        <taxon>Pseudomonadota</taxon>
        <taxon>Alphaproteobacteria</taxon>
        <taxon>Sphingomonadales</taxon>
        <taxon>Sphingomonadaceae</taxon>
        <taxon>Sphingorhabdus</taxon>
    </lineage>
</organism>
<evidence type="ECO:0000256" key="1">
    <source>
        <dbReference type="ARBA" id="ARBA00022729"/>
    </source>
</evidence>
<evidence type="ECO:0000313" key="4">
    <source>
        <dbReference type="Proteomes" id="UP000263833"/>
    </source>
</evidence>
<dbReference type="PANTHER" id="PTHR21666">
    <property type="entry name" value="PEPTIDASE-RELATED"/>
    <property type="match status" value="1"/>
</dbReference>
<dbReference type="OrthoDB" id="5489603at2"/>
<dbReference type="EMBL" id="QRGP01000001">
    <property type="protein sequence ID" value="RDV06448.1"/>
    <property type="molecule type" value="Genomic_DNA"/>
</dbReference>
<gene>
    <name evidence="3" type="ORF">DXH95_03200</name>
</gene>
<accession>A0A371BG03</accession>
<feature type="domain" description="M23ase beta-sheet core" evidence="2">
    <location>
        <begin position="47"/>
        <end position="142"/>
    </location>
</feature>